<name>A0A7I7SBY2_9MYCO</name>
<dbReference type="AlphaFoldDB" id="A0A7I7SBY2"/>
<dbReference type="Proteomes" id="UP000193577">
    <property type="component" value="Unassembled WGS sequence"/>
</dbReference>
<dbReference type="Gene3D" id="1.10.357.10">
    <property type="entry name" value="Tetracycline Repressor, domain 2"/>
    <property type="match status" value="1"/>
</dbReference>
<evidence type="ECO:0000256" key="1">
    <source>
        <dbReference type="ARBA" id="ARBA00023125"/>
    </source>
</evidence>
<reference evidence="2 3" key="1">
    <citation type="submission" date="2017-04" db="EMBL/GenBank/DDBJ databases">
        <title>The new phylogeny of genus Mycobacterium.</title>
        <authorList>
            <person name="Tortoli E."/>
            <person name="Trovato A."/>
            <person name="Cirillo D.M."/>
        </authorList>
    </citation>
    <scope>NUCLEOTIDE SEQUENCE [LARGE SCALE GENOMIC DNA]</scope>
    <source>
        <strain evidence="2 3">KCTC 19819</strain>
    </source>
</reference>
<dbReference type="Pfam" id="PF00440">
    <property type="entry name" value="TetR_N"/>
    <property type="match status" value="1"/>
</dbReference>
<dbReference type="InterPro" id="IPR001647">
    <property type="entry name" value="HTH_TetR"/>
</dbReference>
<accession>A0A7I7SBY2</accession>
<dbReference type="SUPFAM" id="SSF46689">
    <property type="entry name" value="Homeodomain-like"/>
    <property type="match status" value="1"/>
</dbReference>
<evidence type="ECO:0000313" key="2">
    <source>
        <dbReference type="EMBL" id="OSC35041.1"/>
    </source>
</evidence>
<dbReference type="PRINTS" id="PR00455">
    <property type="entry name" value="HTHTETR"/>
</dbReference>
<dbReference type="EMBL" id="NCXO01000006">
    <property type="protein sequence ID" value="OSC35041.1"/>
    <property type="molecule type" value="Genomic_DNA"/>
</dbReference>
<sequence>MPRPRRHDLESVLDAVEDLTAGSGVAAVTTRALAAETGVSNGAIYHGFGSRAAVLGHAWLRAAHRFLDIQRSQIAAVPTGSDPVESVVAAAEAPAVLAERHPGSAALLTALERPVLIAAGVPTTLVGELAAVQDRLVEVLVELAERMWHRRDGVAVAVITTCVVDLPTAILLTRGRLSDAAARRQLRAAVRAVATVGPDDRPRKGPR</sequence>
<evidence type="ECO:0000313" key="3">
    <source>
        <dbReference type="Proteomes" id="UP000193577"/>
    </source>
</evidence>
<organism evidence="2 3">
    <name type="scientific">Mycolicibacillus koreensis</name>
    <dbReference type="NCBI Taxonomy" id="1069220"/>
    <lineage>
        <taxon>Bacteria</taxon>
        <taxon>Bacillati</taxon>
        <taxon>Actinomycetota</taxon>
        <taxon>Actinomycetes</taxon>
        <taxon>Mycobacteriales</taxon>
        <taxon>Mycobacteriaceae</taxon>
        <taxon>Mycolicibacillus</taxon>
    </lineage>
</organism>
<dbReference type="RefSeq" id="WP_069390920.1">
    <property type="nucleotide sequence ID" value="NZ_AP022594.1"/>
</dbReference>
<dbReference type="InterPro" id="IPR009057">
    <property type="entry name" value="Homeodomain-like_sf"/>
</dbReference>
<gene>
    <name evidence="2" type="ORF">B8W67_04420</name>
</gene>
<protein>
    <submittedName>
        <fullName evidence="2">TetR family transcriptional regulator</fullName>
    </submittedName>
</protein>
<keyword evidence="3" id="KW-1185">Reference proteome</keyword>
<dbReference type="GO" id="GO:0003677">
    <property type="term" value="F:DNA binding"/>
    <property type="evidence" value="ECO:0007669"/>
    <property type="project" value="UniProtKB-UniRule"/>
</dbReference>
<keyword evidence="1" id="KW-0238">DNA-binding</keyword>
<proteinExistence type="predicted"/>
<dbReference type="PROSITE" id="PS50977">
    <property type="entry name" value="HTH_TETR_2"/>
    <property type="match status" value="1"/>
</dbReference>
<dbReference type="OrthoDB" id="4377220at2"/>
<comment type="caution">
    <text evidence="2">The sequence shown here is derived from an EMBL/GenBank/DDBJ whole genome shotgun (WGS) entry which is preliminary data.</text>
</comment>